<keyword evidence="3" id="KW-1185">Reference proteome</keyword>
<sequence length="65" mass="7344">MTLIADSYLETPVLQSALRAAPEMNVTIEQRTSRKSKPFALAFWASEETSRRSRRDSPTTRQSAT</sequence>
<gene>
    <name evidence="2" type="ORF">ACFQJ6_13295</name>
</gene>
<proteinExistence type="predicted"/>
<name>A0ABD5WP04_9EURY</name>
<evidence type="ECO:0000256" key="1">
    <source>
        <dbReference type="SAM" id="MobiDB-lite"/>
    </source>
</evidence>
<reference evidence="2 3" key="1">
    <citation type="journal article" date="2019" name="Int. J. Syst. Evol. Microbiol.">
        <title>The Global Catalogue of Microorganisms (GCM) 10K type strain sequencing project: providing services to taxonomists for standard genome sequencing and annotation.</title>
        <authorList>
            <consortium name="The Broad Institute Genomics Platform"/>
            <consortium name="The Broad Institute Genome Sequencing Center for Infectious Disease"/>
            <person name="Wu L."/>
            <person name="Ma J."/>
        </authorList>
    </citation>
    <scope>NUCLEOTIDE SEQUENCE [LARGE SCALE GENOMIC DNA]</scope>
    <source>
        <strain evidence="2 3">DT72</strain>
    </source>
</reference>
<feature type="region of interest" description="Disordered" evidence="1">
    <location>
        <begin position="46"/>
        <end position="65"/>
    </location>
</feature>
<organism evidence="2 3">
    <name type="scientific">Halorussus caseinilyticus</name>
    <dbReference type="NCBI Taxonomy" id="3034025"/>
    <lineage>
        <taxon>Archaea</taxon>
        <taxon>Methanobacteriati</taxon>
        <taxon>Methanobacteriota</taxon>
        <taxon>Stenosarchaea group</taxon>
        <taxon>Halobacteria</taxon>
        <taxon>Halobacteriales</taxon>
        <taxon>Haladaptataceae</taxon>
        <taxon>Halorussus</taxon>
    </lineage>
</organism>
<evidence type="ECO:0000313" key="2">
    <source>
        <dbReference type="EMBL" id="MFC7080934.1"/>
    </source>
</evidence>
<accession>A0ABD5WP04</accession>
<feature type="compositionally biased region" description="Basic and acidic residues" evidence="1">
    <location>
        <begin position="48"/>
        <end position="58"/>
    </location>
</feature>
<dbReference type="Proteomes" id="UP001596407">
    <property type="component" value="Unassembled WGS sequence"/>
</dbReference>
<evidence type="ECO:0000313" key="3">
    <source>
        <dbReference type="Proteomes" id="UP001596407"/>
    </source>
</evidence>
<dbReference type="GeneID" id="79302361"/>
<dbReference type="EMBL" id="JBHSZH010000005">
    <property type="protein sequence ID" value="MFC7080934.1"/>
    <property type="molecule type" value="Genomic_DNA"/>
</dbReference>
<protein>
    <submittedName>
        <fullName evidence="2">Uncharacterized protein</fullName>
    </submittedName>
</protein>
<comment type="caution">
    <text evidence="2">The sequence shown here is derived from an EMBL/GenBank/DDBJ whole genome shotgun (WGS) entry which is preliminary data.</text>
</comment>
<dbReference type="AlphaFoldDB" id="A0ABD5WP04"/>
<dbReference type="RefSeq" id="WP_276281177.1">
    <property type="nucleotide sequence ID" value="NZ_CP119809.1"/>
</dbReference>